<dbReference type="Proteomes" id="UP001497497">
    <property type="component" value="Unassembled WGS sequence"/>
</dbReference>
<organism evidence="1 2">
    <name type="scientific">Lymnaea stagnalis</name>
    <name type="common">Great pond snail</name>
    <name type="synonym">Helix stagnalis</name>
    <dbReference type="NCBI Taxonomy" id="6523"/>
    <lineage>
        <taxon>Eukaryota</taxon>
        <taxon>Metazoa</taxon>
        <taxon>Spiralia</taxon>
        <taxon>Lophotrochozoa</taxon>
        <taxon>Mollusca</taxon>
        <taxon>Gastropoda</taxon>
        <taxon>Heterobranchia</taxon>
        <taxon>Euthyneura</taxon>
        <taxon>Panpulmonata</taxon>
        <taxon>Hygrophila</taxon>
        <taxon>Lymnaeoidea</taxon>
        <taxon>Lymnaeidae</taxon>
        <taxon>Lymnaea</taxon>
    </lineage>
</organism>
<proteinExistence type="predicted"/>
<protein>
    <submittedName>
        <fullName evidence="1">Uncharacterized protein</fullName>
    </submittedName>
</protein>
<keyword evidence="2" id="KW-1185">Reference proteome</keyword>
<evidence type="ECO:0000313" key="2">
    <source>
        <dbReference type="Proteomes" id="UP001497497"/>
    </source>
</evidence>
<accession>A0AAV2HEH9</accession>
<gene>
    <name evidence="1" type="ORF">GSLYS_00005888001</name>
</gene>
<sequence length="251" mass="27487">MYKQFLTITGCLTTAIFLYFFRCDGVQGQSVYLDPTSVRSVSTCSSGLRDGLDFYIFRGIVDATTAKMSNVVDFQVRLTYSNRFAFLCTVSLLTCVTPNPQPCYCAVQRGSVYEIVANRPADISYSNAMIRIYWESVSGASVFSNELKVPTIYDMNDVTTSLTLNDAPMACPATVSLGSVIKFQCQHAPSPCDVKIFVDGRQVVKGEHTATYTVSTNITIGMLYSFTFTYSVCGGSFNTTACFVTRGTVIG</sequence>
<name>A0AAV2HEH9_LYMST</name>
<evidence type="ECO:0000313" key="1">
    <source>
        <dbReference type="EMBL" id="CAL1531793.1"/>
    </source>
</evidence>
<reference evidence="1 2" key="1">
    <citation type="submission" date="2024-04" db="EMBL/GenBank/DDBJ databases">
        <authorList>
            <consortium name="Genoscope - CEA"/>
            <person name="William W."/>
        </authorList>
    </citation>
    <scope>NUCLEOTIDE SEQUENCE [LARGE SCALE GENOMIC DNA]</scope>
</reference>
<dbReference type="AlphaFoldDB" id="A0AAV2HEH9"/>
<comment type="caution">
    <text evidence="1">The sequence shown here is derived from an EMBL/GenBank/DDBJ whole genome shotgun (WGS) entry which is preliminary data.</text>
</comment>
<dbReference type="EMBL" id="CAXITT010000097">
    <property type="protein sequence ID" value="CAL1531793.1"/>
    <property type="molecule type" value="Genomic_DNA"/>
</dbReference>